<dbReference type="PANTHER" id="PTHR44216">
    <property type="entry name" value="PROTEIN O-MANNOSYL-TRANSFERASE TMTC2"/>
    <property type="match status" value="1"/>
</dbReference>
<dbReference type="PROSITE" id="PS50005">
    <property type="entry name" value="TPR"/>
    <property type="match status" value="1"/>
</dbReference>
<gene>
    <name evidence="5" type="ORF">Pla22_10700</name>
</gene>
<feature type="transmembrane region" description="Helical" evidence="4">
    <location>
        <begin position="335"/>
        <end position="353"/>
    </location>
</feature>
<keyword evidence="5" id="KW-0449">Lipoprotein</keyword>
<dbReference type="Pfam" id="PF13432">
    <property type="entry name" value="TPR_16"/>
    <property type="match status" value="1"/>
</dbReference>
<reference evidence="5 6" key="1">
    <citation type="submission" date="2019-02" db="EMBL/GenBank/DDBJ databases">
        <title>Deep-cultivation of Planctomycetes and their phenomic and genomic characterization uncovers novel biology.</title>
        <authorList>
            <person name="Wiegand S."/>
            <person name="Jogler M."/>
            <person name="Boedeker C."/>
            <person name="Pinto D."/>
            <person name="Vollmers J."/>
            <person name="Rivas-Marin E."/>
            <person name="Kohn T."/>
            <person name="Peeters S.H."/>
            <person name="Heuer A."/>
            <person name="Rast P."/>
            <person name="Oberbeckmann S."/>
            <person name="Bunk B."/>
            <person name="Jeske O."/>
            <person name="Meyerdierks A."/>
            <person name="Storesund J.E."/>
            <person name="Kallscheuer N."/>
            <person name="Luecker S."/>
            <person name="Lage O.M."/>
            <person name="Pohl T."/>
            <person name="Merkel B.J."/>
            <person name="Hornburger P."/>
            <person name="Mueller R.-W."/>
            <person name="Bruemmer F."/>
            <person name="Labrenz M."/>
            <person name="Spormann A.M."/>
            <person name="Op Den Camp H."/>
            <person name="Overmann J."/>
            <person name="Amann R."/>
            <person name="Jetten M.S.M."/>
            <person name="Mascher T."/>
            <person name="Medema M.H."/>
            <person name="Devos D.P."/>
            <person name="Kaster A.-K."/>
            <person name="Ovreas L."/>
            <person name="Rohde M."/>
            <person name="Galperin M.Y."/>
            <person name="Jogler C."/>
        </authorList>
    </citation>
    <scope>NUCLEOTIDE SEQUENCE [LARGE SCALE GENOMIC DNA]</scope>
    <source>
        <strain evidence="5 6">Pla22</strain>
    </source>
</reference>
<keyword evidence="1" id="KW-0677">Repeat</keyword>
<feature type="transmembrane region" description="Helical" evidence="4">
    <location>
        <begin position="365"/>
        <end position="388"/>
    </location>
</feature>
<name>A0A5C5WTG0_9BACT</name>
<dbReference type="RefSeq" id="WP_146513661.1">
    <property type="nucleotide sequence ID" value="NZ_SJPI01000001.1"/>
</dbReference>
<proteinExistence type="predicted"/>
<dbReference type="GO" id="GO:0035269">
    <property type="term" value="P:protein O-linked glycosylation via mannose"/>
    <property type="evidence" value="ECO:0007669"/>
    <property type="project" value="TreeGrafter"/>
</dbReference>
<feature type="transmembrane region" description="Helical" evidence="4">
    <location>
        <begin position="310"/>
        <end position="330"/>
    </location>
</feature>
<dbReference type="GO" id="GO:0000030">
    <property type="term" value="F:mannosyltransferase activity"/>
    <property type="evidence" value="ECO:0007669"/>
    <property type="project" value="TreeGrafter"/>
</dbReference>
<dbReference type="InterPro" id="IPR011990">
    <property type="entry name" value="TPR-like_helical_dom_sf"/>
</dbReference>
<comment type="caution">
    <text evidence="5">The sequence shown here is derived from an EMBL/GenBank/DDBJ whole genome shotgun (WGS) entry which is preliminary data.</text>
</comment>
<evidence type="ECO:0000256" key="1">
    <source>
        <dbReference type="ARBA" id="ARBA00022737"/>
    </source>
</evidence>
<evidence type="ECO:0000313" key="5">
    <source>
        <dbReference type="EMBL" id="TWT53441.1"/>
    </source>
</evidence>
<dbReference type="InterPro" id="IPR019734">
    <property type="entry name" value="TPR_rpt"/>
</dbReference>
<evidence type="ECO:0000256" key="2">
    <source>
        <dbReference type="ARBA" id="ARBA00022803"/>
    </source>
</evidence>
<dbReference type="Gene3D" id="1.25.40.10">
    <property type="entry name" value="Tetratricopeptide repeat domain"/>
    <property type="match status" value="1"/>
</dbReference>
<keyword evidence="4" id="KW-0812">Transmembrane</keyword>
<evidence type="ECO:0000313" key="6">
    <source>
        <dbReference type="Proteomes" id="UP000316598"/>
    </source>
</evidence>
<feature type="transmembrane region" description="Helical" evidence="4">
    <location>
        <begin position="193"/>
        <end position="219"/>
    </location>
</feature>
<keyword evidence="4" id="KW-1133">Transmembrane helix</keyword>
<keyword evidence="6" id="KW-1185">Reference proteome</keyword>
<dbReference type="InterPro" id="IPR013105">
    <property type="entry name" value="TPR_2"/>
</dbReference>
<evidence type="ECO:0000256" key="3">
    <source>
        <dbReference type="PROSITE-ProRule" id="PRU00339"/>
    </source>
</evidence>
<sequence>MDTPPQQSPIQRRYFALGVLVLSALAFWLYRPAFDYPMIFDDVASILENNSVHHLWPLIGESGEYGPLKPKPGQPFTARPLVNLSIAIDYHFGGENPRVYRIVNLVMHIITSVLLAAIVIATLRLHDSSERLSRHRYWLGFASAAVWMMHPIHTETVIYLTQRTELMMGMFYLLTLFLCIKYWCSTRMAERSFFLMMATLAGIAGMLCKEMMASIPAMAFLYERTFIRPSLRNIVKQSWPLYVGLMLSWLLIAGLYAVGYGTPAAGFNNTISAVDYWMTEAGVFFTYWRLTFWPWPLVINYQVPTVTSLANAWPAVAAMILYVGVTTWLVWRRSVLGYGLIWFVAVLSPTLVIPLPREELVERRLYVPLAAIAPLVVIGVYSLITYLVREGRKSYWLTQGIVTALVAVLCFVSFKAIPRLSDRMTVWLHVLEHDSDNPLGLMYQGILEYNAGQEELGLRRLEAAFETRPDFKPCVLVLAKAYKERQRPADEINVYRTALEVAPNDPTYHYNLGLAFDLNRKPLLAMKHYEENIRLDPTAHYAHHNLGMILAERGNFDSAIKHFEAAVDIEPSYDYCLNLMTRYLALRQYEDAGRAAKKLLAAARKDGRTDEIEIIERTIVTLQKQAAIPGD</sequence>
<dbReference type="AlphaFoldDB" id="A0A5C5WTG0"/>
<dbReference type="InterPro" id="IPR052384">
    <property type="entry name" value="TMTC_O-mannosyltransferase"/>
</dbReference>
<keyword evidence="4" id="KW-0472">Membrane</keyword>
<dbReference type="Proteomes" id="UP000316598">
    <property type="component" value="Unassembled WGS sequence"/>
</dbReference>
<evidence type="ECO:0000256" key="4">
    <source>
        <dbReference type="SAM" id="Phobius"/>
    </source>
</evidence>
<feature type="transmembrane region" description="Helical" evidence="4">
    <location>
        <begin position="137"/>
        <end position="160"/>
    </location>
</feature>
<dbReference type="SMART" id="SM00028">
    <property type="entry name" value="TPR"/>
    <property type="match status" value="3"/>
</dbReference>
<protein>
    <submittedName>
        <fullName evidence="5">Lipoprotein NlpI</fullName>
    </submittedName>
</protein>
<keyword evidence="2 3" id="KW-0802">TPR repeat</keyword>
<feature type="transmembrane region" description="Helical" evidence="4">
    <location>
        <begin position="12"/>
        <end position="30"/>
    </location>
</feature>
<dbReference type="SUPFAM" id="SSF48452">
    <property type="entry name" value="TPR-like"/>
    <property type="match status" value="1"/>
</dbReference>
<organism evidence="5 6">
    <name type="scientific">Rubripirellula amarantea</name>
    <dbReference type="NCBI Taxonomy" id="2527999"/>
    <lineage>
        <taxon>Bacteria</taxon>
        <taxon>Pseudomonadati</taxon>
        <taxon>Planctomycetota</taxon>
        <taxon>Planctomycetia</taxon>
        <taxon>Pirellulales</taxon>
        <taxon>Pirellulaceae</taxon>
        <taxon>Rubripirellula</taxon>
    </lineage>
</organism>
<feature type="transmembrane region" description="Helical" evidence="4">
    <location>
        <begin position="166"/>
        <end position="184"/>
    </location>
</feature>
<accession>A0A5C5WTG0</accession>
<feature type="repeat" description="TPR" evidence="3">
    <location>
        <begin position="540"/>
        <end position="573"/>
    </location>
</feature>
<dbReference type="OrthoDB" id="232771at2"/>
<dbReference type="Pfam" id="PF07719">
    <property type="entry name" value="TPR_2"/>
    <property type="match status" value="1"/>
</dbReference>
<feature type="transmembrane region" description="Helical" evidence="4">
    <location>
        <begin position="239"/>
        <end position="261"/>
    </location>
</feature>
<dbReference type="EMBL" id="SJPI01000001">
    <property type="protein sequence ID" value="TWT53441.1"/>
    <property type="molecule type" value="Genomic_DNA"/>
</dbReference>
<dbReference type="PANTHER" id="PTHR44216:SF3">
    <property type="entry name" value="PROTEIN O-MANNOSYL-TRANSFERASE TMTC2"/>
    <property type="match status" value="1"/>
</dbReference>
<dbReference type="PROSITE" id="PS50293">
    <property type="entry name" value="TPR_REGION"/>
    <property type="match status" value="1"/>
</dbReference>
<feature type="transmembrane region" description="Helical" evidence="4">
    <location>
        <begin position="105"/>
        <end position="125"/>
    </location>
</feature>
<feature type="transmembrane region" description="Helical" evidence="4">
    <location>
        <begin position="395"/>
        <end position="414"/>
    </location>
</feature>